<evidence type="ECO:0000313" key="1">
    <source>
        <dbReference type="EMBL" id="PLB46461.1"/>
    </source>
</evidence>
<name>A0A2I2G0R4_9EURO</name>
<dbReference type="EMBL" id="MSFO01000006">
    <property type="protein sequence ID" value="PLB46461.1"/>
    <property type="molecule type" value="Genomic_DNA"/>
</dbReference>
<accession>A0A2I2G0R4</accession>
<sequence length="94" mass="10855">MPAKLVDSYTGHGTFTLCTDSERSFRTPATVYNNGDREHIRSQIAKKYWDLISQVPETLKKTTRTLIIGISTNDLQKTLFMDHWHCIYATVVDY</sequence>
<dbReference type="Proteomes" id="UP000234275">
    <property type="component" value="Unassembled WGS sequence"/>
</dbReference>
<gene>
    <name evidence="1" type="ORF">P170DRAFT_216437</name>
</gene>
<organism evidence="1 2">
    <name type="scientific">Aspergillus steynii IBT 23096</name>
    <dbReference type="NCBI Taxonomy" id="1392250"/>
    <lineage>
        <taxon>Eukaryota</taxon>
        <taxon>Fungi</taxon>
        <taxon>Dikarya</taxon>
        <taxon>Ascomycota</taxon>
        <taxon>Pezizomycotina</taxon>
        <taxon>Eurotiomycetes</taxon>
        <taxon>Eurotiomycetidae</taxon>
        <taxon>Eurotiales</taxon>
        <taxon>Aspergillaceae</taxon>
        <taxon>Aspergillus</taxon>
        <taxon>Aspergillus subgen. Circumdati</taxon>
    </lineage>
</organism>
<comment type="caution">
    <text evidence="1">The sequence shown here is derived from an EMBL/GenBank/DDBJ whole genome shotgun (WGS) entry which is preliminary data.</text>
</comment>
<protein>
    <submittedName>
        <fullName evidence="1">Uncharacterized protein</fullName>
    </submittedName>
</protein>
<evidence type="ECO:0000313" key="2">
    <source>
        <dbReference type="Proteomes" id="UP000234275"/>
    </source>
</evidence>
<proteinExistence type="predicted"/>
<dbReference type="RefSeq" id="XP_024701763.1">
    <property type="nucleotide sequence ID" value="XM_024842835.1"/>
</dbReference>
<dbReference type="AlphaFoldDB" id="A0A2I2G0R4"/>
<reference evidence="1 2" key="1">
    <citation type="submission" date="2016-12" db="EMBL/GenBank/DDBJ databases">
        <title>The genomes of Aspergillus section Nigri reveals drivers in fungal speciation.</title>
        <authorList>
            <consortium name="DOE Joint Genome Institute"/>
            <person name="Vesth T.C."/>
            <person name="Nybo J."/>
            <person name="Theobald S."/>
            <person name="Brandl J."/>
            <person name="Frisvad J.C."/>
            <person name="Nielsen K.F."/>
            <person name="Lyhne E.K."/>
            <person name="Kogle M.E."/>
            <person name="Kuo A."/>
            <person name="Riley R."/>
            <person name="Clum A."/>
            <person name="Nolan M."/>
            <person name="Lipzen A."/>
            <person name="Salamov A."/>
            <person name="Henrissat B."/>
            <person name="Wiebenga A."/>
            <person name="De Vries R.P."/>
            <person name="Grigoriev I.V."/>
            <person name="Mortensen U.H."/>
            <person name="Andersen M.R."/>
            <person name="Baker S.E."/>
        </authorList>
    </citation>
    <scope>NUCLEOTIDE SEQUENCE [LARGE SCALE GENOMIC DNA]</scope>
    <source>
        <strain evidence="1 2">IBT 23096</strain>
    </source>
</reference>
<dbReference type="GeneID" id="36550534"/>
<dbReference type="VEuPathDB" id="FungiDB:P170DRAFT_216437"/>
<keyword evidence="2" id="KW-1185">Reference proteome</keyword>